<dbReference type="EMBL" id="ACDX02000003">
    <property type="protein sequence ID" value="EFC89344.1"/>
    <property type="molecule type" value="Genomic_DNA"/>
</dbReference>
<organism evidence="1 2">
    <name type="scientific">Neisseria mucosa (strain ATCC 25996 / DSM 4631 / NCTC 10774 / M26)</name>
    <dbReference type="NCBI Taxonomy" id="546266"/>
    <lineage>
        <taxon>Bacteria</taxon>
        <taxon>Pseudomonadati</taxon>
        <taxon>Pseudomonadota</taxon>
        <taxon>Betaproteobacteria</taxon>
        <taxon>Neisseriales</taxon>
        <taxon>Neisseriaceae</taxon>
        <taxon>Neisseria</taxon>
    </lineage>
</organism>
<dbReference type="AlphaFoldDB" id="D2ZUF9"/>
<comment type="caution">
    <text evidence="1">The sequence shown here is derived from an EMBL/GenBank/DDBJ whole genome shotgun (WGS) entry which is preliminary data.</text>
</comment>
<sequence length="44" mass="5616">MHKRYFYCKKCHLGYNFKIHYHKLMCNLLRKNKYFILRIIGHEL</sequence>
<dbReference type="Proteomes" id="UP000003344">
    <property type="component" value="Unassembled WGS sequence"/>
</dbReference>
<name>D2ZUF9_NEIM2</name>
<evidence type="ECO:0000313" key="1">
    <source>
        <dbReference type="EMBL" id="EFC89344.1"/>
    </source>
</evidence>
<reference evidence="1 2" key="1">
    <citation type="submission" date="2009-10" db="EMBL/GenBank/DDBJ databases">
        <authorList>
            <person name="Weinstock G."/>
            <person name="Sodergren E."/>
            <person name="Clifton S."/>
            <person name="Fulton L."/>
            <person name="Fulton B."/>
            <person name="Courtney L."/>
            <person name="Fronick C."/>
            <person name="Harrison M."/>
            <person name="Strong C."/>
            <person name="Farmer C."/>
            <person name="Delahaunty K."/>
            <person name="Markovic C."/>
            <person name="Hall O."/>
            <person name="Minx P."/>
            <person name="Tomlinson C."/>
            <person name="Mitreva M."/>
            <person name="Nelson J."/>
            <person name="Hou S."/>
            <person name="Wollam A."/>
            <person name="Pepin K.H."/>
            <person name="Johnson M."/>
            <person name="Bhonagiri V."/>
            <person name="Nash W.E."/>
            <person name="Warren W."/>
            <person name="Chinwalla A."/>
            <person name="Mardis E.R."/>
            <person name="Wilson R.K."/>
        </authorList>
    </citation>
    <scope>NUCLEOTIDE SEQUENCE [LARGE SCALE GENOMIC DNA]</scope>
    <source>
        <strain evidence="2">ATCC 25996 / DSM 4631 / NCTC 10774 / M26</strain>
    </source>
</reference>
<accession>D2ZUF9</accession>
<evidence type="ECO:0000313" key="2">
    <source>
        <dbReference type="Proteomes" id="UP000003344"/>
    </source>
</evidence>
<protein>
    <submittedName>
        <fullName evidence="1">Uncharacterized protein</fullName>
    </submittedName>
</protein>
<proteinExistence type="predicted"/>
<gene>
    <name evidence="1" type="ORF">NEIMUCOT_04247</name>
</gene>